<organism evidence="9">
    <name type="scientific">Trichuris suis</name>
    <name type="common">pig whipworm</name>
    <dbReference type="NCBI Taxonomy" id="68888"/>
    <lineage>
        <taxon>Eukaryota</taxon>
        <taxon>Metazoa</taxon>
        <taxon>Ecdysozoa</taxon>
        <taxon>Nematoda</taxon>
        <taxon>Enoplea</taxon>
        <taxon>Dorylaimia</taxon>
        <taxon>Trichinellida</taxon>
        <taxon>Trichuridae</taxon>
        <taxon>Trichuris</taxon>
    </lineage>
</organism>
<dbReference type="GO" id="GO:0046872">
    <property type="term" value="F:metal ion binding"/>
    <property type="evidence" value="ECO:0007669"/>
    <property type="project" value="UniProtKB-KW"/>
</dbReference>
<dbReference type="InterPro" id="IPR036407">
    <property type="entry name" value="DM_DNA-bd_sf"/>
</dbReference>
<dbReference type="SMART" id="SM00301">
    <property type="entry name" value="DM"/>
    <property type="match status" value="1"/>
</dbReference>
<dbReference type="InterPro" id="IPR009060">
    <property type="entry name" value="UBA-like_sf"/>
</dbReference>
<dbReference type="InterPro" id="IPR001275">
    <property type="entry name" value="DM_DNA-bd"/>
</dbReference>
<name>A0A085NLK7_9BILA</name>
<evidence type="ECO:0000256" key="4">
    <source>
        <dbReference type="ARBA" id="ARBA00023125"/>
    </source>
</evidence>
<dbReference type="SUPFAM" id="SSF46934">
    <property type="entry name" value="UBA-like"/>
    <property type="match status" value="1"/>
</dbReference>
<dbReference type="EMBL" id="KL367488">
    <property type="protein sequence ID" value="KFD70353.1"/>
    <property type="molecule type" value="Genomic_DNA"/>
</dbReference>
<comment type="subcellular location">
    <subcellularLocation>
        <location evidence="6">Nucleus</location>
    </subcellularLocation>
</comment>
<dbReference type="Proteomes" id="UP000030758">
    <property type="component" value="Unassembled WGS sequence"/>
</dbReference>
<comment type="similarity">
    <text evidence="1">Belongs to the DMRT family.</text>
</comment>
<dbReference type="InterPro" id="IPR005173">
    <property type="entry name" value="DMA"/>
</dbReference>
<feature type="DNA-binding region" description="DM" evidence="6">
    <location>
        <begin position="41"/>
        <end position="88"/>
    </location>
</feature>
<protein>
    <recommendedName>
        <fullName evidence="8">DM domain-containing protein</fullName>
    </recommendedName>
</protein>
<dbReference type="GO" id="GO:0000978">
    <property type="term" value="F:RNA polymerase II cis-regulatory region sequence-specific DNA binding"/>
    <property type="evidence" value="ECO:0007669"/>
    <property type="project" value="TreeGrafter"/>
</dbReference>
<dbReference type="AlphaFoldDB" id="A0A085NLK7"/>
<evidence type="ECO:0000256" key="1">
    <source>
        <dbReference type="ARBA" id="ARBA00006834"/>
    </source>
</evidence>
<evidence type="ECO:0000313" key="9">
    <source>
        <dbReference type="EMBL" id="KFD70353.1"/>
    </source>
</evidence>
<dbReference type="Pfam" id="PF00751">
    <property type="entry name" value="DM"/>
    <property type="match status" value="1"/>
</dbReference>
<feature type="domain" description="DM" evidence="8">
    <location>
        <begin position="41"/>
        <end position="88"/>
    </location>
</feature>
<dbReference type="Gene3D" id="4.10.1040.10">
    <property type="entry name" value="DM DNA-binding domain"/>
    <property type="match status" value="1"/>
</dbReference>
<proteinExistence type="inferred from homology"/>
<dbReference type="PANTHER" id="PTHR12322">
    <property type="entry name" value="DOUBLESEX AND MAB-3 RELATED TRANSCRIPTION FACTOR DMRT"/>
    <property type="match status" value="1"/>
</dbReference>
<evidence type="ECO:0000256" key="5">
    <source>
        <dbReference type="ARBA" id="ARBA00023242"/>
    </source>
</evidence>
<dbReference type="PROSITE" id="PS50809">
    <property type="entry name" value="DM_2"/>
    <property type="match status" value="1"/>
</dbReference>
<evidence type="ECO:0000259" key="8">
    <source>
        <dbReference type="PROSITE" id="PS50809"/>
    </source>
</evidence>
<keyword evidence="2 6" id="KW-0479">Metal-binding</keyword>
<feature type="region of interest" description="Disordered" evidence="7">
    <location>
        <begin position="367"/>
        <end position="386"/>
    </location>
</feature>
<dbReference type="SUPFAM" id="SSF82927">
    <property type="entry name" value="Cysteine-rich DNA binding domain, (DM domain)"/>
    <property type="match status" value="1"/>
</dbReference>
<evidence type="ECO:0000256" key="2">
    <source>
        <dbReference type="ARBA" id="ARBA00022723"/>
    </source>
</evidence>
<dbReference type="GO" id="GO:0000981">
    <property type="term" value="F:DNA-binding transcription factor activity, RNA polymerase II-specific"/>
    <property type="evidence" value="ECO:0007669"/>
    <property type="project" value="TreeGrafter"/>
</dbReference>
<reference evidence="9" key="1">
    <citation type="journal article" date="2014" name="Nat. Genet.">
        <title>Genome and transcriptome of the porcine whipworm Trichuris suis.</title>
        <authorList>
            <person name="Jex A.R."/>
            <person name="Nejsum P."/>
            <person name="Schwarz E.M."/>
            <person name="Hu L."/>
            <person name="Young N.D."/>
            <person name="Hall R.S."/>
            <person name="Korhonen P.K."/>
            <person name="Liao S."/>
            <person name="Thamsborg S."/>
            <person name="Xia J."/>
            <person name="Xu P."/>
            <person name="Wang S."/>
            <person name="Scheerlinck J.P."/>
            <person name="Hofmann A."/>
            <person name="Sternberg P.W."/>
            <person name="Wang J."/>
            <person name="Gasser R.B."/>
        </authorList>
    </citation>
    <scope>NUCLEOTIDE SEQUENCE [LARGE SCALE GENOMIC DNA]</scope>
    <source>
        <strain evidence="9">DCEP-RM93F</strain>
    </source>
</reference>
<dbReference type="GO" id="GO:0005634">
    <property type="term" value="C:nucleus"/>
    <property type="evidence" value="ECO:0007669"/>
    <property type="project" value="UniProtKB-SubCell"/>
</dbReference>
<evidence type="ECO:0000256" key="7">
    <source>
        <dbReference type="SAM" id="MobiDB-lite"/>
    </source>
</evidence>
<sequence>MQAATFRNADYEQPINDTIMMRGTDLLPYAHSERGVRRPKCARCRNHGMVSWLKGHKRHCKYKDCTCIKCNLIAERQRVMAAQVSLKRQQAAEDAIALGLRTVTGETTGMPCLPPGPVWGSFSLSEMVESNGTAASKRNELDKSCDNEDKVNSNNLLPLSHGNTEFGMEKGRLAAAQPSGDEEVSQLSHYDILGRLFPNHKKETIEMALLNFNGDIVKTIEHLLSNSEMASPHKLLFDDGTAAVPSAVSSGQKLSHNDFLSQQLTSAYPYSAFVPFPFRNASFGAVPSCWNTVNALGGNYLSSILDGNLMYRSPLCSIGSPIWSTSAPKSFRSSPPLMQLQSQSPFSIPFSIDNSISMSSHSVFGSQQVKHQERSNLHNSTKANGL</sequence>
<dbReference type="OrthoDB" id="6162476at2759"/>
<dbReference type="PROSITE" id="PS40000">
    <property type="entry name" value="DM_1"/>
    <property type="match status" value="1"/>
</dbReference>
<dbReference type="Pfam" id="PF03474">
    <property type="entry name" value="DMA"/>
    <property type="match status" value="1"/>
</dbReference>
<accession>A0A085NLK7</accession>
<evidence type="ECO:0000256" key="3">
    <source>
        <dbReference type="ARBA" id="ARBA00022833"/>
    </source>
</evidence>
<keyword evidence="4 6" id="KW-0238">DNA-binding</keyword>
<keyword evidence="5 6" id="KW-0539">Nucleus</keyword>
<dbReference type="InterPro" id="IPR026607">
    <property type="entry name" value="DMRT"/>
</dbReference>
<gene>
    <name evidence="9" type="ORF">M514_17437</name>
</gene>
<feature type="compositionally biased region" description="Polar residues" evidence="7">
    <location>
        <begin position="377"/>
        <end position="386"/>
    </location>
</feature>
<dbReference type="FunFam" id="4.10.1040.10:FF:000001">
    <property type="entry name" value="doublesex- and mab-3-related transcription factor 1"/>
    <property type="match status" value="1"/>
</dbReference>
<dbReference type="GO" id="GO:0007548">
    <property type="term" value="P:sex differentiation"/>
    <property type="evidence" value="ECO:0007669"/>
    <property type="project" value="TreeGrafter"/>
</dbReference>
<keyword evidence="3 6" id="KW-0862">Zinc</keyword>
<evidence type="ECO:0000256" key="6">
    <source>
        <dbReference type="PROSITE-ProRule" id="PRU00070"/>
    </source>
</evidence>
<dbReference type="PANTHER" id="PTHR12322:SF118">
    <property type="entry name" value="DM DOMAIN-CONTAINING PROTEIN"/>
    <property type="match status" value="1"/>
</dbReference>